<accession>A0ABD3M172</accession>
<dbReference type="AlphaFoldDB" id="A0ABD3M172"/>
<dbReference type="Proteomes" id="UP001530293">
    <property type="component" value="Unassembled WGS sequence"/>
</dbReference>
<protein>
    <submittedName>
        <fullName evidence="1">Uncharacterized protein</fullName>
    </submittedName>
</protein>
<comment type="caution">
    <text evidence="1">The sequence shown here is derived from an EMBL/GenBank/DDBJ whole genome shotgun (WGS) entry which is preliminary data.</text>
</comment>
<sequence length="230" mass="25629">MIPTTTATMNDRTSLASSLFATDGSKKTMTTLTEDTTWRLRLLLDGVTTTKGRKLRGPTLFVLEGQFIEEEGYEPPQGFFRPINRKLDEREQMITTTADASEKGEAGASERVMTLELAGSRWKLSEDPNDPKDGLWVWGLFKEPLYPFLLLQMETKELILEEDGDGGDSLPALKLYAQVSHVRSEKTEGDVVLSTANLNVRVLEQVKLPGATVDLYEEEAVGRISFQPLS</sequence>
<name>A0ABD3M172_9STRA</name>
<proteinExistence type="predicted"/>
<keyword evidence="2" id="KW-1185">Reference proteome</keyword>
<dbReference type="EMBL" id="JALLBG020000303">
    <property type="protein sequence ID" value="KAL3756491.1"/>
    <property type="molecule type" value="Genomic_DNA"/>
</dbReference>
<reference evidence="1 2" key="1">
    <citation type="submission" date="2024-10" db="EMBL/GenBank/DDBJ databases">
        <title>Updated reference genomes for cyclostephanoid diatoms.</title>
        <authorList>
            <person name="Roberts W.R."/>
            <person name="Alverson A.J."/>
        </authorList>
    </citation>
    <scope>NUCLEOTIDE SEQUENCE [LARGE SCALE GENOMIC DNA]</scope>
    <source>
        <strain evidence="1 2">AJA232-27</strain>
    </source>
</reference>
<organism evidence="1 2">
    <name type="scientific">Discostella pseudostelligera</name>
    <dbReference type="NCBI Taxonomy" id="259834"/>
    <lineage>
        <taxon>Eukaryota</taxon>
        <taxon>Sar</taxon>
        <taxon>Stramenopiles</taxon>
        <taxon>Ochrophyta</taxon>
        <taxon>Bacillariophyta</taxon>
        <taxon>Coscinodiscophyceae</taxon>
        <taxon>Thalassiosirophycidae</taxon>
        <taxon>Stephanodiscales</taxon>
        <taxon>Stephanodiscaceae</taxon>
        <taxon>Discostella</taxon>
    </lineage>
</organism>
<evidence type="ECO:0000313" key="2">
    <source>
        <dbReference type="Proteomes" id="UP001530293"/>
    </source>
</evidence>
<gene>
    <name evidence="1" type="ORF">ACHAWU_009885</name>
</gene>
<evidence type="ECO:0000313" key="1">
    <source>
        <dbReference type="EMBL" id="KAL3756491.1"/>
    </source>
</evidence>